<dbReference type="AlphaFoldDB" id="A0AAF3J5N8"/>
<dbReference type="InterPro" id="IPR014440">
    <property type="entry name" value="HCCAis_GSTk"/>
</dbReference>
<dbReference type="InterPro" id="IPR051924">
    <property type="entry name" value="GST_Kappa/NadH"/>
</dbReference>
<dbReference type="GO" id="GO:0004364">
    <property type="term" value="F:glutathione transferase activity"/>
    <property type="evidence" value="ECO:0007669"/>
    <property type="project" value="UniProtKB-UniRule"/>
</dbReference>
<name>A0AAF3J5N8_9BILA</name>
<feature type="active site" description="Nucleophile" evidence="5">
    <location>
        <position position="16"/>
    </location>
</feature>
<comment type="similarity">
    <text evidence="1 4">Belongs to the GST superfamily. Kappa family.</text>
</comment>
<dbReference type="EC" id="2.5.1.18" evidence="4"/>
<evidence type="ECO:0000256" key="3">
    <source>
        <dbReference type="ARBA" id="ARBA00047960"/>
    </source>
</evidence>
<evidence type="ECO:0000313" key="7">
    <source>
        <dbReference type="Proteomes" id="UP000887575"/>
    </source>
</evidence>
<dbReference type="SUPFAM" id="SSF52833">
    <property type="entry name" value="Thioredoxin-like"/>
    <property type="match status" value="1"/>
</dbReference>
<dbReference type="PANTHER" id="PTHR42943:SF2">
    <property type="entry name" value="GLUTATHIONE S-TRANSFERASE KAPPA 1"/>
    <property type="match status" value="1"/>
</dbReference>
<reference evidence="8" key="1">
    <citation type="submission" date="2024-02" db="UniProtKB">
        <authorList>
            <consortium name="WormBaseParasite"/>
        </authorList>
    </citation>
    <scope>IDENTIFICATION</scope>
</reference>
<evidence type="ECO:0000313" key="8">
    <source>
        <dbReference type="WBParaSite" id="MBELARI_LOCUS17782"/>
    </source>
</evidence>
<dbReference type="Proteomes" id="UP000887575">
    <property type="component" value="Unassembled WGS sequence"/>
</dbReference>
<proteinExistence type="inferred from homology"/>
<comment type="catalytic activity">
    <reaction evidence="3 4">
        <text>RX + glutathione = an S-substituted glutathione + a halide anion + H(+)</text>
        <dbReference type="Rhea" id="RHEA:16437"/>
        <dbReference type="ChEBI" id="CHEBI:15378"/>
        <dbReference type="ChEBI" id="CHEBI:16042"/>
        <dbReference type="ChEBI" id="CHEBI:17792"/>
        <dbReference type="ChEBI" id="CHEBI:57925"/>
        <dbReference type="ChEBI" id="CHEBI:90779"/>
        <dbReference type="EC" id="2.5.1.18"/>
    </reaction>
</comment>
<accession>A0AAF3J5N8</accession>
<evidence type="ECO:0000259" key="6">
    <source>
        <dbReference type="Pfam" id="PF01323"/>
    </source>
</evidence>
<dbReference type="GO" id="GO:0004602">
    <property type="term" value="F:glutathione peroxidase activity"/>
    <property type="evidence" value="ECO:0007669"/>
    <property type="project" value="TreeGrafter"/>
</dbReference>
<dbReference type="PANTHER" id="PTHR42943">
    <property type="entry name" value="GLUTATHIONE S-TRANSFERASE KAPPA"/>
    <property type="match status" value="1"/>
</dbReference>
<keyword evidence="2 4" id="KW-0808">Transferase</keyword>
<protein>
    <recommendedName>
        <fullName evidence="4">Glutathione S-transferase kappa</fullName>
        <ecNumber evidence="4">2.5.1.18</ecNumber>
    </recommendedName>
</protein>
<dbReference type="Gene3D" id="3.40.30.10">
    <property type="entry name" value="Glutaredoxin"/>
    <property type="match status" value="1"/>
</dbReference>
<dbReference type="GO" id="GO:0006749">
    <property type="term" value="P:glutathione metabolic process"/>
    <property type="evidence" value="ECO:0007669"/>
    <property type="project" value="TreeGrafter"/>
</dbReference>
<organism evidence="7 8">
    <name type="scientific">Mesorhabditis belari</name>
    <dbReference type="NCBI Taxonomy" id="2138241"/>
    <lineage>
        <taxon>Eukaryota</taxon>
        <taxon>Metazoa</taxon>
        <taxon>Ecdysozoa</taxon>
        <taxon>Nematoda</taxon>
        <taxon>Chromadorea</taxon>
        <taxon>Rhabditida</taxon>
        <taxon>Rhabditina</taxon>
        <taxon>Rhabditomorpha</taxon>
        <taxon>Rhabditoidea</taxon>
        <taxon>Rhabditidae</taxon>
        <taxon>Mesorhabditinae</taxon>
        <taxon>Mesorhabditis</taxon>
    </lineage>
</organism>
<dbReference type="PIRSF" id="PIRSF006386">
    <property type="entry name" value="HCCAis_GSTk"/>
    <property type="match status" value="1"/>
</dbReference>
<dbReference type="GO" id="GO:0005739">
    <property type="term" value="C:mitochondrion"/>
    <property type="evidence" value="ECO:0007669"/>
    <property type="project" value="TreeGrafter"/>
</dbReference>
<feature type="domain" description="DSBA-like thioredoxin" evidence="6">
    <location>
        <begin position="8"/>
        <end position="209"/>
    </location>
</feature>
<evidence type="ECO:0000256" key="5">
    <source>
        <dbReference type="PIRSR" id="PIRSR006386-1"/>
    </source>
</evidence>
<keyword evidence="7" id="KW-1185">Reference proteome</keyword>
<evidence type="ECO:0000256" key="1">
    <source>
        <dbReference type="ARBA" id="ARBA00006494"/>
    </source>
</evidence>
<dbReference type="InterPro" id="IPR036249">
    <property type="entry name" value="Thioredoxin-like_sf"/>
</dbReference>
<dbReference type="WBParaSite" id="MBELARI_LOCUS17782">
    <property type="protein sequence ID" value="MBELARI_LOCUS17782"/>
    <property type="gene ID" value="MBELARI_LOCUS17782"/>
</dbReference>
<evidence type="ECO:0000256" key="2">
    <source>
        <dbReference type="ARBA" id="ARBA00022679"/>
    </source>
</evidence>
<dbReference type="FunFam" id="3.40.30.10:FF:000096">
    <property type="entry name" value="Glutathione S-transferase kappa"/>
    <property type="match status" value="1"/>
</dbReference>
<sequence>MSEKKALVELFYDIISPYSWIQFEALNRYAKVWPIELQLKPFYLGAIMKSAGNRPPMTVPSKGVYMLKDLEKNNRYWGLKLQAPSNVAEIVMGKTTIQAQRMLAAVAEAEPEKLEETSRELWKRIWMRGEGVFEAKDFEEVAKAVHLKNPTKVFTLMKDEKIKKIISENVEKAVESGSFGAPWTIVTLPSGESESFFGSDRMHLIADFLKFPFDGPLKEHSAKL</sequence>
<evidence type="ECO:0000256" key="4">
    <source>
        <dbReference type="PIRNR" id="PIRNR006386"/>
    </source>
</evidence>
<dbReference type="Pfam" id="PF01323">
    <property type="entry name" value="DSBA"/>
    <property type="match status" value="1"/>
</dbReference>
<dbReference type="GO" id="GO:0005777">
    <property type="term" value="C:peroxisome"/>
    <property type="evidence" value="ECO:0007669"/>
    <property type="project" value="TreeGrafter"/>
</dbReference>
<dbReference type="InterPro" id="IPR001853">
    <property type="entry name" value="DSBA-like_thioredoxin_dom"/>
</dbReference>